<feature type="region of interest" description="Disordered" evidence="1">
    <location>
        <begin position="1"/>
        <end position="24"/>
    </location>
</feature>
<organism evidence="2 3">
    <name type="scientific">Parasedimentitalea maritima</name>
    <dbReference type="NCBI Taxonomy" id="2578117"/>
    <lineage>
        <taxon>Bacteria</taxon>
        <taxon>Pseudomonadati</taxon>
        <taxon>Pseudomonadota</taxon>
        <taxon>Alphaproteobacteria</taxon>
        <taxon>Rhodobacterales</taxon>
        <taxon>Paracoccaceae</taxon>
        <taxon>Parasedimentitalea</taxon>
    </lineage>
</organism>
<dbReference type="AlphaFoldDB" id="A0A6A4RL52"/>
<name>A0A6A4RL52_9RHOB</name>
<sequence>MAASSLTAPVGLSPRESQGKPVKNKAADVMLVRAMLSANGIGPMGESKKMDSGLLKSLKTFQKKIGFKNPDQVVDPGGKTEKALKPKFEAQKREAAKVVMVEVKYRGKILQLTEKDHEKMVKEVFAKLDGYMTSLIKNHKSCIDTHQDYLDTAMLKDGVMNAVAQAIIITAGSVNMPDMKIISRSIKATGGLERAIASKDLTKLDKALPEAEAAINAFNAEIQRFLKDFTGSAQTTATVLTITSATCFAVVGALAAPVLVTGAGMSATAAAVTSGASVGVLQSASQELGKHASGMKVTVWGSVQSIVIDGTIGGLTAGIGNKIPLKFCDKMGKAMASKLGSKVAFMSSAQLEKFIANYLAGSGQEVIKGAIGESIKLVGIWMKKGKIPSEKDFDAAVESVLYSALLGGMVKNLGGFQKKWAYKNKDMLTGTILPDRFAKLAKSNTIPKTLQAKLWADVMNKVSNEGLKAGHHEIYARATGKESEKQLTDMAAKALLKDKSLQKVIDREMLKAMKKHGIEAK</sequence>
<evidence type="ECO:0008006" key="4">
    <source>
        <dbReference type="Google" id="ProtNLM"/>
    </source>
</evidence>
<evidence type="ECO:0000313" key="3">
    <source>
        <dbReference type="Proteomes" id="UP000441586"/>
    </source>
</evidence>
<comment type="caution">
    <text evidence="2">The sequence shown here is derived from an EMBL/GenBank/DDBJ whole genome shotgun (WGS) entry which is preliminary data.</text>
</comment>
<evidence type="ECO:0000256" key="1">
    <source>
        <dbReference type="SAM" id="MobiDB-lite"/>
    </source>
</evidence>
<dbReference type="EMBL" id="WSFO01000001">
    <property type="protein sequence ID" value="KAE9632447.1"/>
    <property type="molecule type" value="Genomic_DNA"/>
</dbReference>
<dbReference type="RefSeq" id="WP_158976455.1">
    <property type="nucleotide sequence ID" value="NZ_WSFO01000001.1"/>
</dbReference>
<gene>
    <name evidence="2" type="ORF">GP644_01325</name>
</gene>
<proteinExistence type="predicted"/>
<accession>A0A6A4RL52</accession>
<reference evidence="2 3" key="1">
    <citation type="submission" date="2019-12" db="EMBL/GenBank/DDBJ databases">
        <authorList>
            <person name="Zhang Y.-J."/>
        </authorList>
    </citation>
    <scope>NUCLEOTIDE SEQUENCE [LARGE SCALE GENOMIC DNA]</scope>
    <source>
        <strain evidence="2 3">H18S-6</strain>
    </source>
</reference>
<dbReference type="Proteomes" id="UP000441586">
    <property type="component" value="Unassembled WGS sequence"/>
</dbReference>
<evidence type="ECO:0000313" key="2">
    <source>
        <dbReference type="EMBL" id="KAE9632447.1"/>
    </source>
</evidence>
<protein>
    <recommendedName>
        <fullName evidence="4">Peptidoglycan binding domain-containing protein</fullName>
    </recommendedName>
</protein>